<dbReference type="InterPro" id="IPR007039">
    <property type="entry name" value="TrbC/VirB2"/>
</dbReference>
<feature type="transmembrane region" description="Helical" evidence="2">
    <location>
        <begin position="74"/>
        <end position="93"/>
    </location>
</feature>
<keyword evidence="2" id="KW-0812">Transmembrane</keyword>
<accession>A0ABD5PEE2</accession>
<name>A0ABD5PEE2_9EURY</name>
<sequence length="128" mass="13039">MKGPLQTLAERSRGAKEPDTNGRSAVYQEITHLVAGAAGFVLSQSPVLAQSGSGTGDLQQIVDLLNRISQLLESVGLAAAVVGMAAAGIMYIMHKPGAAKSIGKSTIIGVIILLSAGAAIQFISQPLS</sequence>
<comment type="caution">
    <text evidence="3">The sequence shown here is derived from an EMBL/GenBank/DDBJ whole genome shotgun (WGS) entry which is preliminary data.</text>
</comment>
<dbReference type="RefSeq" id="WP_267622824.1">
    <property type="nucleotide sequence ID" value="NZ_JAODIW010000006.1"/>
</dbReference>
<feature type="transmembrane region" description="Helical" evidence="2">
    <location>
        <begin position="105"/>
        <end position="124"/>
    </location>
</feature>
<protein>
    <submittedName>
        <fullName evidence="3">TrbC/VirB2 family protein</fullName>
    </submittedName>
</protein>
<organism evidence="3 4">
    <name type="scientific">Halobium salinum</name>
    <dbReference type="NCBI Taxonomy" id="1364940"/>
    <lineage>
        <taxon>Archaea</taxon>
        <taxon>Methanobacteriati</taxon>
        <taxon>Methanobacteriota</taxon>
        <taxon>Stenosarchaea group</taxon>
        <taxon>Halobacteria</taxon>
        <taxon>Halobacteriales</taxon>
        <taxon>Haloferacaceae</taxon>
        <taxon>Halobium</taxon>
    </lineage>
</organism>
<evidence type="ECO:0000313" key="4">
    <source>
        <dbReference type="Proteomes" id="UP001595921"/>
    </source>
</evidence>
<keyword evidence="4" id="KW-1185">Reference proteome</keyword>
<evidence type="ECO:0000256" key="1">
    <source>
        <dbReference type="SAM" id="MobiDB-lite"/>
    </source>
</evidence>
<keyword evidence="2" id="KW-1133">Transmembrane helix</keyword>
<proteinExistence type="predicted"/>
<dbReference type="Proteomes" id="UP001595921">
    <property type="component" value="Unassembled WGS sequence"/>
</dbReference>
<evidence type="ECO:0000256" key="2">
    <source>
        <dbReference type="SAM" id="Phobius"/>
    </source>
</evidence>
<dbReference type="AlphaFoldDB" id="A0ABD5PEE2"/>
<keyword evidence="2" id="KW-0472">Membrane</keyword>
<gene>
    <name evidence="3" type="ORF">ACFO0N_15150</name>
</gene>
<evidence type="ECO:0000313" key="3">
    <source>
        <dbReference type="EMBL" id="MFC4359282.1"/>
    </source>
</evidence>
<feature type="region of interest" description="Disordered" evidence="1">
    <location>
        <begin position="1"/>
        <end position="22"/>
    </location>
</feature>
<reference evidence="3 4" key="1">
    <citation type="journal article" date="2019" name="Int. J. Syst. Evol. Microbiol.">
        <title>The Global Catalogue of Microorganisms (GCM) 10K type strain sequencing project: providing services to taxonomists for standard genome sequencing and annotation.</title>
        <authorList>
            <consortium name="The Broad Institute Genomics Platform"/>
            <consortium name="The Broad Institute Genome Sequencing Center for Infectious Disease"/>
            <person name="Wu L."/>
            <person name="Ma J."/>
        </authorList>
    </citation>
    <scope>NUCLEOTIDE SEQUENCE [LARGE SCALE GENOMIC DNA]</scope>
    <source>
        <strain evidence="3 4">CGMCC 1.12553</strain>
    </source>
</reference>
<feature type="compositionally biased region" description="Basic and acidic residues" evidence="1">
    <location>
        <begin position="10"/>
        <end position="20"/>
    </location>
</feature>
<dbReference type="EMBL" id="JBHSDS010000008">
    <property type="protein sequence ID" value="MFC4359282.1"/>
    <property type="molecule type" value="Genomic_DNA"/>
</dbReference>
<dbReference type="Pfam" id="PF04956">
    <property type="entry name" value="TrbC"/>
    <property type="match status" value="1"/>
</dbReference>